<dbReference type="AlphaFoldDB" id="A0A084QT66"/>
<dbReference type="EMBL" id="KL660245">
    <property type="protein sequence ID" value="KFA67151.1"/>
    <property type="molecule type" value="Genomic_DNA"/>
</dbReference>
<dbReference type="OMA" id="REYHERE"/>
<evidence type="ECO:0000313" key="4">
    <source>
        <dbReference type="Proteomes" id="UP000028524"/>
    </source>
</evidence>
<name>A0A084QT66_STAC4</name>
<feature type="region of interest" description="Disordered" evidence="1">
    <location>
        <begin position="437"/>
        <end position="460"/>
    </location>
</feature>
<feature type="compositionally biased region" description="Basic and acidic residues" evidence="1">
    <location>
        <begin position="229"/>
        <end position="240"/>
    </location>
</feature>
<keyword evidence="2" id="KW-0812">Transmembrane</keyword>
<evidence type="ECO:0000256" key="1">
    <source>
        <dbReference type="SAM" id="MobiDB-lite"/>
    </source>
</evidence>
<feature type="transmembrane region" description="Helical" evidence="2">
    <location>
        <begin position="301"/>
        <end position="320"/>
    </location>
</feature>
<feature type="compositionally biased region" description="Polar residues" evidence="1">
    <location>
        <begin position="163"/>
        <end position="179"/>
    </location>
</feature>
<proteinExistence type="predicted"/>
<organism evidence="3 4">
    <name type="scientific">Stachybotrys chlorohalonatus (strain IBT 40285)</name>
    <dbReference type="NCBI Taxonomy" id="1283841"/>
    <lineage>
        <taxon>Eukaryota</taxon>
        <taxon>Fungi</taxon>
        <taxon>Dikarya</taxon>
        <taxon>Ascomycota</taxon>
        <taxon>Pezizomycotina</taxon>
        <taxon>Sordariomycetes</taxon>
        <taxon>Hypocreomycetidae</taxon>
        <taxon>Hypocreales</taxon>
        <taxon>Stachybotryaceae</taxon>
        <taxon>Stachybotrys</taxon>
    </lineage>
</organism>
<keyword evidence="4" id="KW-1185">Reference proteome</keyword>
<dbReference type="Proteomes" id="UP000028524">
    <property type="component" value="Unassembled WGS sequence"/>
</dbReference>
<sequence>MSTRAGDAQSGNALFGLICWGGKLDEEKLWKTFVKGRHPHSTLFPSLVHDSETMSQDSGEMDRIREDLIRRARMERNRDVQEFTYEPSSQAQLTQSPAVQDVRREQRSSFFGGFSALPRLFVRRTRSPTAQTNDEADIESPKTPDFRLATPNLPSARLHLPILSSTRTPRPSRPASLTSQREHPLPASPLSAATPPPPSPERPNNPIFNRFFGFERFPKRWGRGAHHERRSETDGRERGLSETGGVRRKPKRFLFCFPWVKSRRARSHILQCFVSGMFLGLLLAVYLGLAVSRRIQNGELTILLIMIILFATVFFCYSLLRLCMIVIRGDRGQNSISELRRTRGSGGFAVPAEPIPVVLARDEEAAGIESEANKFTPPAYGLWRESVRVDPNRIFWQRNDAAAPMATVPETGPRPPSYMSDDGVTYMMEAVPRSTVPTTDVPLPVHPSEQGRVVHASDVR</sequence>
<keyword evidence="2" id="KW-1133">Transmembrane helix</keyword>
<reference evidence="3 4" key="1">
    <citation type="journal article" date="2014" name="BMC Genomics">
        <title>Comparative genome sequencing reveals chemotype-specific gene clusters in the toxigenic black mold Stachybotrys.</title>
        <authorList>
            <person name="Semeiks J."/>
            <person name="Borek D."/>
            <person name="Otwinowski Z."/>
            <person name="Grishin N.V."/>
        </authorList>
    </citation>
    <scope>NUCLEOTIDE SEQUENCE [LARGE SCALE GENOMIC DNA]</scope>
    <source>
        <strain evidence="3 4">IBT 40285</strain>
    </source>
</reference>
<feature type="transmembrane region" description="Helical" evidence="2">
    <location>
        <begin position="269"/>
        <end position="289"/>
    </location>
</feature>
<dbReference type="InParanoid" id="A0A084QT66"/>
<dbReference type="OrthoDB" id="5417811at2759"/>
<evidence type="ECO:0000256" key="2">
    <source>
        <dbReference type="SAM" id="Phobius"/>
    </source>
</evidence>
<gene>
    <name evidence="3" type="ORF">S40285_07289</name>
</gene>
<dbReference type="HOGENOM" id="CLU_032674_0_0_1"/>
<feature type="region of interest" description="Disordered" evidence="1">
    <location>
        <begin position="125"/>
        <end position="205"/>
    </location>
</feature>
<evidence type="ECO:0000313" key="3">
    <source>
        <dbReference type="EMBL" id="KFA67151.1"/>
    </source>
</evidence>
<protein>
    <submittedName>
        <fullName evidence="3">Uncharacterized protein</fullName>
    </submittedName>
</protein>
<keyword evidence="2" id="KW-0472">Membrane</keyword>
<feature type="compositionally biased region" description="Pro residues" evidence="1">
    <location>
        <begin position="194"/>
        <end position="203"/>
    </location>
</feature>
<feature type="region of interest" description="Disordered" evidence="1">
    <location>
        <begin position="223"/>
        <end position="243"/>
    </location>
</feature>
<accession>A0A084QT66</accession>